<accession>A0A381TVP0</accession>
<keyword evidence="1" id="KW-0560">Oxidoreductase</keyword>
<gene>
    <name evidence="4" type="ORF">METZ01_LOCUS71017</name>
</gene>
<feature type="region of interest" description="Disordered" evidence="2">
    <location>
        <begin position="1"/>
        <end position="24"/>
    </location>
</feature>
<dbReference type="Pfam" id="PF01266">
    <property type="entry name" value="DAO"/>
    <property type="match status" value="1"/>
</dbReference>
<dbReference type="SUPFAM" id="SSF51905">
    <property type="entry name" value="FAD/NAD(P)-binding domain"/>
    <property type="match status" value="1"/>
</dbReference>
<protein>
    <recommendedName>
        <fullName evidence="3">FAD dependent oxidoreductase domain-containing protein</fullName>
    </recommendedName>
</protein>
<evidence type="ECO:0000313" key="4">
    <source>
        <dbReference type="EMBL" id="SVA18163.1"/>
    </source>
</evidence>
<organism evidence="4">
    <name type="scientific">marine metagenome</name>
    <dbReference type="NCBI Taxonomy" id="408172"/>
    <lineage>
        <taxon>unclassified sequences</taxon>
        <taxon>metagenomes</taxon>
        <taxon>ecological metagenomes</taxon>
    </lineage>
</organism>
<evidence type="ECO:0000256" key="2">
    <source>
        <dbReference type="SAM" id="MobiDB-lite"/>
    </source>
</evidence>
<dbReference type="GO" id="GO:0005737">
    <property type="term" value="C:cytoplasm"/>
    <property type="evidence" value="ECO:0007669"/>
    <property type="project" value="TreeGrafter"/>
</dbReference>
<dbReference type="GO" id="GO:0016491">
    <property type="term" value="F:oxidoreductase activity"/>
    <property type="evidence" value="ECO:0007669"/>
    <property type="project" value="UniProtKB-KW"/>
</dbReference>
<dbReference type="Gene3D" id="3.50.50.60">
    <property type="entry name" value="FAD/NAD(P)-binding domain"/>
    <property type="match status" value="1"/>
</dbReference>
<evidence type="ECO:0000259" key="3">
    <source>
        <dbReference type="Pfam" id="PF01266"/>
    </source>
</evidence>
<dbReference type="InterPro" id="IPR036188">
    <property type="entry name" value="FAD/NAD-bd_sf"/>
</dbReference>
<sequence length="392" mass="42566">MAASGRSVRVIDRDGPAEGTSSGNAGVISPWSCVPQSLPGQWKSIPGWTLSKDGPVALRWTYLPYLFPWLVRFLASAQASRVGGIADAILALNRDCPKLYRELLRGTDHEDLVRDSSYIHVFRNVRQADPELPQWVLRRERGVSLEFVSGDEVREIEPALSPEYQAAVLIGQQARTVNPARLGQVLAQKARSQGVVFTRALVHELNPDGSGSFKIRTDQGFFSSPRTVVAGGAWSARLLKPLGVRIPLESERGYHTIFASPGVTLNNSVLDGDGKFAASSMQMGLRCAGTAEFAGLDTAPDYRRAKVIARLVQRMLPDLNAEDVSEWMGSRPSTPDSLPCIGPVPGHAGLFAAFGHGHLGLTQAPMTGRLTSAMVCDQPSPINITPYRLDRF</sequence>
<feature type="domain" description="FAD dependent oxidoreductase" evidence="3">
    <location>
        <begin position="2"/>
        <end position="373"/>
    </location>
</feature>
<dbReference type="SUPFAM" id="SSF54373">
    <property type="entry name" value="FAD-linked reductases, C-terminal domain"/>
    <property type="match status" value="1"/>
</dbReference>
<dbReference type="PANTHER" id="PTHR13847">
    <property type="entry name" value="SARCOSINE DEHYDROGENASE-RELATED"/>
    <property type="match status" value="1"/>
</dbReference>
<evidence type="ECO:0000256" key="1">
    <source>
        <dbReference type="ARBA" id="ARBA00023002"/>
    </source>
</evidence>
<name>A0A381TVP0_9ZZZZ</name>
<dbReference type="AlphaFoldDB" id="A0A381TVP0"/>
<dbReference type="InterPro" id="IPR006076">
    <property type="entry name" value="FAD-dep_OxRdtase"/>
</dbReference>
<proteinExistence type="predicted"/>
<dbReference type="EMBL" id="UINC01004971">
    <property type="protein sequence ID" value="SVA18163.1"/>
    <property type="molecule type" value="Genomic_DNA"/>
</dbReference>
<dbReference type="Gene3D" id="3.30.9.10">
    <property type="entry name" value="D-Amino Acid Oxidase, subunit A, domain 2"/>
    <property type="match status" value="1"/>
</dbReference>
<reference evidence="4" key="1">
    <citation type="submission" date="2018-05" db="EMBL/GenBank/DDBJ databases">
        <authorList>
            <person name="Lanie J.A."/>
            <person name="Ng W.-L."/>
            <person name="Kazmierczak K.M."/>
            <person name="Andrzejewski T.M."/>
            <person name="Davidsen T.M."/>
            <person name="Wayne K.J."/>
            <person name="Tettelin H."/>
            <person name="Glass J.I."/>
            <person name="Rusch D."/>
            <person name="Podicherti R."/>
            <person name="Tsui H.-C.T."/>
            <person name="Winkler M.E."/>
        </authorList>
    </citation>
    <scope>NUCLEOTIDE SEQUENCE</scope>
</reference>
<dbReference type="PANTHER" id="PTHR13847:SF289">
    <property type="entry name" value="GLYCINE OXIDASE"/>
    <property type="match status" value="1"/>
</dbReference>